<dbReference type="SMART" id="SM01321">
    <property type="entry name" value="Y1_Tnp"/>
    <property type="match status" value="1"/>
</dbReference>
<dbReference type="Proteomes" id="UP000005929">
    <property type="component" value="Unassembled WGS sequence"/>
</dbReference>
<dbReference type="Pfam" id="PF01797">
    <property type="entry name" value="Y1_Tnp"/>
    <property type="match status" value="1"/>
</dbReference>
<evidence type="ECO:0000259" key="2">
    <source>
        <dbReference type="SMART" id="SM01321"/>
    </source>
</evidence>
<name>A0AAV3FLV8_BIFLL</name>
<feature type="domain" description="Transposase IS200-like" evidence="2">
    <location>
        <begin position="59"/>
        <end position="179"/>
    </location>
</feature>
<protein>
    <submittedName>
        <fullName evidence="3">Transposase IS200-like protein</fullName>
    </submittedName>
</protein>
<dbReference type="NCBIfam" id="NF033573">
    <property type="entry name" value="transpos_IS200"/>
    <property type="match status" value="1"/>
</dbReference>
<dbReference type="AlphaFoldDB" id="A0AAV3FLV8"/>
<feature type="compositionally biased region" description="Basic and acidic residues" evidence="1">
    <location>
        <begin position="19"/>
        <end position="31"/>
    </location>
</feature>
<dbReference type="GO" id="GO:0006313">
    <property type="term" value="P:DNA transposition"/>
    <property type="evidence" value="ECO:0007669"/>
    <property type="project" value="InterPro"/>
</dbReference>
<reference evidence="3 4" key="1">
    <citation type="journal article" date="2013" name="Genome Announc.">
        <title>Draft Genome Sequences of Two Pairs of Human Intestinal Bifidobacterium longum subsp. longum Strains, 44B and 1-6B and 35B and 2-2B, Consecutively Isolated from Two Children after a 5-Year Time Period.</title>
        <authorList>
            <person name="Shkoporov A.N."/>
            <person name="Efimov B.A."/>
            <person name="Khokhlova E.V."/>
            <person name="Chaplin A.V."/>
            <person name="Kafarskaya L.I."/>
            <person name="Durkin A.S."/>
            <person name="McCorrison J."/>
            <person name="Torralba M."/>
            <person name="Gillis M."/>
            <person name="Sutton G."/>
            <person name="Weibel D.B."/>
            <person name="Nelson K.E."/>
            <person name="Smeianov V.V."/>
        </authorList>
    </citation>
    <scope>NUCLEOTIDE SEQUENCE [LARGE SCALE GENOMIC DNA]</scope>
    <source>
        <strain evidence="3 4">2-2B</strain>
    </source>
</reference>
<feature type="region of interest" description="Disordered" evidence="1">
    <location>
        <begin position="1"/>
        <end position="34"/>
    </location>
</feature>
<evidence type="ECO:0000313" key="3">
    <source>
        <dbReference type="EMBL" id="EIJ26589.1"/>
    </source>
</evidence>
<dbReference type="GO" id="GO:0004803">
    <property type="term" value="F:transposase activity"/>
    <property type="evidence" value="ECO:0007669"/>
    <property type="project" value="InterPro"/>
</dbReference>
<comment type="caution">
    <text evidence="3">The sequence shown here is derived from an EMBL/GenBank/DDBJ whole genome shotgun (WGS) entry which is preliminary data.</text>
</comment>
<evidence type="ECO:0000313" key="4">
    <source>
        <dbReference type="Proteomes" id="UP000005929"/>
    </source>
</evidence>
<dbReference type="GO" id="GO:0003677">
    <property type="term" value="F:DNA binding"/>
    <property type="evidence" value="ECO:0007669"/>
    <property type="project" value="InterPro"/>
</dbReference>
<dbReference type="PANTHER" id="PTHR33360:SF2">
    <property type="entry name" value="TRANSPOSASE FOR INSERTION SEQUENCE ELEMENT IS200"/>
    <property type="match status" value="1"/>
</dbReference>
<dbReference type="InterPro" id="IPR036515">
    <property type="entry name" value="Transposase_17_sf"/>
</dbReference>
<dbReference type="EMBL" id="AJTJ01000039">
    <property type="protein sequence ID" value="EIJ26589.1"/>
    <property type="molecule type" value="Genomic_DNA"/>
</dbReference>
<dbReference type="Gene3D" id="3.30.70.1290">
    <property type="entry name" value="Transposase IS200-like"/>
    <property type="match status" value="1"/>
</dbReference>
<evidence type="ECO:0000256" key="1">
    <source>
        <dbReference type="SAM" id="MobiDB-lite"/>
    </source>
</evidence>
<organism evidence="3 4">
    <name type="scientific">Bifidobacterium longum subsp. longum 2-2B</name>
    <dbReference type="NCBI Taxonomy" id="1161745"/>
    <lineage>
        <taxon>Bacteria</taxon>
        <taxon>Bacillati</taxon>
        <taxon>Actinomycetota</taxon>
        <taxon>Actinomycetes</taxon>
        <taxon>Bifidobacteriales</taxon>
        <taxon>Bifidobacteriaceae</taxon>
        <taxon>Bifidobacterium</taxon>
    </lineage>
</organism>
<dbReference type="SUPFAM" id="SSF143422">
    <property type="entry name" value="Transposase IS200-like"/>
    <property type="match status" value="1"/>
</dbReference>
<proteinExistence type="predicted"/>
<gene>
    <name evidence="3" type="ORF">HMPREF1315_1198</name>
</gene>
<sequence>MPRGLGLVSATAEQYQSHSQERERGQRHDGRGYAGLGELANRLHDGRGRRWDERNSHQVYELGYHIIFCTKYRHKILTGEVEIACRNAISETCAAYGWTLEEIEVMPDHVHMFVTANPQTAPAEIARTVKSISAVRIFTQFPALKGRKFWGSGLWSPSTYFGSVGHISEDTVRRYIQTQKERA</sequence>
<dbReference type="InterPro" id="IPR002686">
    <property type="entry name" value="Transposase_17"/>
</dbReference>
<dbReference type="PANTHER" id="PTHR33360">
    <property type="entry name" value="TRANSPOSASE FOR INSERTION SEQUENCE ELEMENT IS200"/>
    <property type="match status" value="1"/>
</dbReference>
<accession>A0AAV3FLV8</accession>